<keyword evidence="1" id="KW-1133">Transmembrane helix</keyword>
<name>A0A1J5PHQ5_9ZZZZ</name>
<protein>
    <recommendedName>
        <fullName evidence="3">DUF2516 family protein</fullName>
    </recommendedName>
</protein>
<evidence type="ECO:0000256" key="1">
    <source>
        <dbReference type="SAM" id="Phobius"/>
    </source>
</evidence>
<evidence type="ECO:0008006" key="3">
    <source>
        <dbReference type="Google" id="ProtNLM"/>
    </source>
</evidence>
<keyword evidence="1" id="KW-0472">Membrane</keyword>
<keyword evidence="1" id="KW-0812">Transmembrane</keyword>
<dbReference type="InterPro" id="IPR019662">
    <property type="entry name" value="DUF2516"/>
</dbReference>
<comment type="caution">
    <text evidence="2">The sequence shown here is derived from an EMBL/GenBank/DDBJ whole genome shotgun (WGS) entry which is preliminary data.</text>
</comment>
<feature type="transmembrane region" description="Helical" evidence="1">
    <location>
        <begin position="6"/>
        <end position="27"/>
    </location>
</feature>
<organism evidence="2">
    <name type="scientific">mine drainage metagenome</name>
    <dbReference type="NCBI Taxonomy" id="410659"/>
    <lineage>
        <taxon>unclassified sequences</taxon>
        <taxon>metagenomes</taxon>
        <taxon>ecological metagenomes</taxon>
    </lineage>
</organism>
<sequence length="112" mass="11668">MIFASLQSLVYLVLFVAIFGLSVWGLVDALIRKPQAFVSAGKRTKNFWVGVLAVSTAVSFVAVPQPLGIGALGFVALIAAVAAIVYLVDVRPAVQGPSGRGGRRGPTSRGGW</sequence>
<dbReference type="EMBL" id="MLJW01004263">
    <property type="protein sequence ID" value="OIQ70312.1"/>
    <property type="molecule type" value="Genomic_DNA"/>
</dbReference>
<reference evidence="2" key="1">
    <citation type="submission" date="2016-10" db="EMBL/GenBank/DDBJ databases">
        <title>Sequence of Gallionella enrichment culture.</title>
        <authorList>
            <person name="Poehlein A."/>
            <person name="Muehling M."/>
            <person name="Daniel R."/>
        </authorList>
    </citation>
    <scope>NUCLEOTIDE SEQUENCE</scope>
</reference>
<evidence type="ECO:0000313" key="2">
    <source>
        <dbReference type="EMBL" id="OIQ70312.1"/>
    </source>
</evidence>
<gene>
    <name evidence="2" type="ORF">GALL_480730</name>
</gene>
<dbReference type="AlphaFoldDB" id="A0A1J5PHQ5"/>
<feature type="transmembrane region" description="Helical" evidence="1">
    <location>
        <begin position="69"/>
        <end position="88"/>
    </location>
</feature>
<feature type="transmembrane region" description="Helical" evidence="1">
    <location>
        <begin position="47"/>
        <end position="63"/>
    </location>
</feature>
<proteinExistence type="predicted"/>
<accession>A0A1J5PHQ5</accession>
<dbReference type="Pfam" id="PF10724">
    <property type="entry name" value="DUF2516"/>
    <property type="match status" value="1"/>
</dbReference>